<reference evidence="1 2" key="1">
    <citation type="journal article" date="2023" name="Sci. Data">
        <title>Genome assembly of the Korean intertidal mud-creeper Batillaria attramentaria.</title>
        <authorList>
            <person name="Patra A.K."/>
            <person name="Ho P.T."/>
            <person name="Jun S."/>
            <person name="Lee S.J."/>
            <person name="Kim Y."/>
            <person name="Won Y.J."/>
        </authorList>
    </citation>
    <scope>NUCLEOTIDE SEQUENCE [LARGE SCALE GENOMIC DNA]</scope>
    <source>
        <strain evidence="1">Wonlab-2016</strain>
    </source>
</reference>
<name>A0ABD0K4D8_9CAEN</name>
<protein>
    <submittedName>
        <fullName evidence="1">Uncharacterized protein</fullName>
    </submittedName>
</protein>
<accession>A0ABD0K4D8</accession>
<evidence type="ECO:0000313" key="2">
    <source>
        <dbReference type="Proteomes" id="UP001519460"/>
    </source>
</evidence>
<dbReference type="AlphaFoldDB" id="A0ABD0K4D8"/>
<organism evidence="1 2">
    <name type="scientific">Batillaria attramentaria</name>
    <dbReference type="NCBI Taxonomy" id="370345"/>
    <lineage>
        <taxon>Eukaryota</taxon>
        <taxon>Metazoa</taxon>
        <taxon>Spiralia</taxon>
        <taxon>Lophotrochozoa</taxon>
        <taxon>Mollusca</taxon>
        <taxon>Gastropoda</taxon>
        <taxon>Caenogastropoda</taxon>
        <taxon>Sorbeoconcha</taxon>
        <taxon>Cerithioidea</taxon>
        <taxon>Batillariidae</taxon>
        <taxon>Batillaria</taxon>
    </lineage>
</organism>
<dbReference type="Proteomes" id="UP001519460">
    <property type="component" value="Unassembled WGS sequence"/>
</dbReference>
<keyword evidence="2" id="KW-1185">Reference proteome</keyword>
<evidence type="ECO:0000313" key="1">
    <source>
        <dbReference type="EMBL" id="KAK7481934.1"/>
    </source>
</evidence>
<comment type="caution">
    <text evidence="1">The sequence shown here is derived from an EMBL/GenBank/DDBJ whole genome shotgun (WGS) entry which is preliminary data.</text>
</comment>
<gene>
    <name evidence="1" type="ORF">BaRGS_00026842</name>
</gene>
<feature type="non-terminal residue" evidence="1">
    <location>
        <position position="63"/>
    </location>
</feature>
<dbReference type="EMBL" id="JACVVK020000254">
    <property type="protein sequence ID" value="KAK7481934.1"/>
    <property type="molecule type" value="Genomic_DNA"/>
</dbReference>
<sequence>MSLRKTAKYHRHDYANIRHGQHEMMYNTGQKNNSSSSSISKLDYSSLLLFRFACFKFVCCGGM</sequence>
<proteinExistence type="predicted"/>